<dbReference type="InterPro" id="IPR002925">
    <property type="entry name" value="Dienelactn_hydro"/>
</dbReference>
<dbReference type="KEGG" id="ahel:Q31a_40360"/>
<dbReference type="InterPro" id="IPR029058">
    <property type="entry name" value="AB_hydrolase_fold"/>
</dbReference>
<feature type="domain" description="Dienelactone hydrolase" evidence="3">
    <location>
        <begin position="561"/>
        <end position="645"/>
    </location>
</feature>
<proteinExistence type="predicted"/>
<feature type="domain" description="Dienelactone hydrolase" evidence="3">
    <location>
        <begin position="180"/>
        <end position="283"/>
    </location>
</feature>
<evidence type="ECO:0000259" key="3">
    <source>
        <dbReference type="Pfam" id="PF01738"/>
    </source>
</evidence>
<dbReference type="InterPro" id="IPR050261">
    <property type="entry name" value="FrsA_esterase"/>
</dbReference>
<dbReference type="AlphaFoldDB" id="A0A518GAV8"/>
<gene>
    <name evidence="4" type="ORF">Q31a_40360</name>
</gene>
<protein>
    <submittedName>
        <fullName evidence="4">Alpha/beta hydrolase family protein</fullName>
    </submittedName>
</protein>
<feature type="signal peptide" evidence="2">
    <location>
        <begin position="1"/>
        <end position="25"/>
    </location>
</feature>
<dbReference type="PANTHER" id="PTHR22946:SF9">
    <property type="entry name" value="POLYKETIDE TRANSFERASE AF380"/>
    <property type="match status" value="1"/>
</dbReference>
<organism evidence="4 5">
    <name type="scientific">Aureliella helgolandensis</name>
    <dbReference type="NCBI Taxonomy" id="2527968"/>
    <lineage>
        <taxon>Bacteria</taxon>
        <taxon>Pseudomonadati</taxon>
        <taxon>Planctomycetota</taxon>
        <taxon>Planctomycetia</taxon>
        <taxon>Pirellulales</taxon>
        <taxon>Pirellulaceae</taxon>
        <taxon>Aureliella</taxon>
    </lineage>
</organism>
<sequence length="772" mass="86544" precursor="true">MTFSTRMALAILIPAFLCNSIPAHDFSLSELPGTEPLRIKGDIAAQMVDGIDGFLLRSLEDSVANRESFYHRDLTSPDAYSQSLSPNRQQLARIIGASDVRHAFTELEFVADTATSQVVEENDRYKIYAVRWPVVRNVHGEGLWLVPHQPAIARVIAVPDADQTPEMIVGVAEGQTPAFQYARQLVENGCEVLVPTVISREYKSRNGRAKMTNREYLYRSSFVLGRHIIGHEVQKILAAVDWFSLGEGKPIGVVGYGEGGLLSMYSAALDTRIEAACIGGYFGSRQRMWEQPISRNVFGLLEAFGDGELGAMIMPRSLTIDGTGGPELQLPGEGGAPALLTAPGDREVATEIERLRELIQPFPARVQHVRPDGGSLSSSIDPRATAQFWSELTGRPLAEFQVAESVSPVAEVDRSAERHQRQFTELEQHNQWLLQQSEAERRAFLNLGSHLPDTQPGRFPVDTSSLESYERSMEPYREYFREEVIGHFKQPLLEFNARSRKVYDEPKWAGYEVVLDVFPGVFTSGILCLPKDLRAGERRPVVVCQHGLEGRPEDIVTGDHRAYHDFAAKLAERGYVTFAPQNPYIGQDRFRTLQRKANPLKKTLFSIIVPQHQQIVNWLKSQPFVEGEKIAFYGLSYGGKSAMRIPPLVPDYCLSICSADFNEWVDKNSTTQADYSYVWTPEYEIFEFDLGGTFNYAEMAALIAPRPFMVERGHFDGVGTDENVAHEFAKVRFLYAARLGIADRCAIEWFVGPHTINGKGTFEFLDRHLKSK</sequence>
<dbReference type="SUPFAM" id="SSF53474">
    <property type="entry name" value="alpha/beta-Hydrolases"/>
    <property type="match status" value="2"/>
</dbReference>
<evidence type="ECO:0000256" key="1">
    <source>
        <dbReference type="ARBA" id="ARBA00022801"/>
    </source>
</evidence>
<dbReference type="GO" id="GO:0052689">
    <property type="term" value="F:carboxylic ester hydrolase activity"/>
    <property type="evidence" value="ECO:0007669"/>
    <property type="project" value="UniProtKB-ARBA"/>
</dbReference>
<reference evidence="4 5" key="1">
    <citation type="submission" date="2019-02" db="EMBL/GenBank/DDBJ databases">
        <title>Deep-cultivation of Planctomycetes and their phenomic and genomic characterization uncovers novel biology.</title>
        <authorList>
            <person name="Wiegand S."/>
            <person name="Jogler M."/>
            <person name="Boedeker C."/>
            <person name="Pinto D."/>
            <person name="Vollmers J."/>
            <person name="Rivas-Marin E."/>
            <person name="Kohn T."/>
            <person name="Peeters S.H."/>
            <person name="Heuer A."/>
            <person name="Rast P."/>
            <person name="Oberbeckmann S."/>
            <person name="Bunk B."/>
            <person name="Jeske O."/>
            <person name="Meyerdierks A."/>
            <person name="Storesund J.E."/>
            <person name="Kallscheuer N."/>
            <person name="Luecker S."/>
            <person name="Lage O.M."/>
            <person name="Pohl T."/>
            <person name="Merkel B.J."/>
            <person name="Hornburger P."/>
            <person name="Mueller R.-W."/>
            <person name="Bruemmer F."/>
            <person name="Labrenz M."/>
            <person name="Spormann A.M."/>
            <person name="Op den Camp H."/>
            <person name="Overmann J."/>
            <person name="Amann R."/>
            <person name="Jetten M.S.M."/>
            <person name="Mascher T."/>
            <person name="Medema M.H."/>
            <person name="Devos D.P."/>
            <person name="Kaster A.-K."/>
            <person name="Ovreas L."/>
            <person name="Rohde M."/>
            <person name="Galperin M.Y."/>
            <person name="Jogler C."/>
        </authorList>
    </citation>
    <scope>NUCLEOTIDE SEQUENCE [LARGE SCALE GENOMIC DNA]</scope>
    <source>
        <strain evidence="4 5">Q31a</strain>
    </source>
</reference>
<accession>A0A518GAV8</accession>
<evidence type="ECO:0000313" key="4">
    <source>
        <dbReference type="EMBL" id="QDV25709.1"/>
    </source>
</evidence>
<dbReference type="Gene3D" id="3.40.50.1820">
    <property type="entry name" value="alpha/beta hydrolase"/>
    <property type="match status" value="2"/>
</dbReference>
<dbReference type="Proteomes" id="UP000318017">
    <property type="component" value="Chromosome"/>
</dbReference>
<keyword evidence="5" id="KW-1185">Reference proteome</keyword>
<keyword evidence="1 4" id="KW-0378">Hydrolase</keyword>
<dbReference type="Pfam" id="PF01738">
    <property type="entry name" value="DLH"/>
    <property type="match status" value="2"/>
</dbReference>
<dbReference type="RefSeq" id="WP_231690824.1">
    <property type="nucleotide sequence ID" value="NZ_CP036298.1"/>
</dbReference>
<evidence type="ECO:0000256" key="2">
    <source>
        <dbReference type="SAM" id="SignalP"/>
    </source>
</evidence>
<dbReference type="PANTHER" id="PTHR22946">
    <property type="entry name" value="DIENELACTONE HYDROLASE DOMAIN-CONTAINING PROTEIN-RELATED"/>
    <property type="match status" value="1"/>
</dbReference>
<evidence type="ECO:0000313" key="5">
    <source>
        <dbReference type="Proteomes" id="UP000318017"/>
    </source>
</evidence>
<feature type="chain" id="PRO_5022196272" evidence="2">
    <location>
        <begin position="26"/>
        <end position="772"/>
    </location>
</feature>
<dbReference type="EMBL" id="CP036298">
    <property type="protein sequence ID" value="QDV25709.1"/>
    <property type="molecule type" value="Genomic_DNA"/>
</dbReference>
<name>A0A518GAV8_9BACT</name>
<keyword evidence="2" id="KW-0732">Signal</keyword>